<protein>
    <submittedName>
        <fullName evidence="2">Uncharacterized protein</fullName>
    </submittedName>
</protein>
<dbReference type="PANTHER" id="PTHR37182:SF2">
    <property type="entry name" value="F24J8.11 PROTEIN"/>
    <property type="match status" value="1"/>
</dbReference>
<dbReference type="EMBL" id="JACMSC010000004">
    <property type="protein sequence ID" value="KAG6524895.1"/>
    <property type="molecule type" value="Genomic_DNA"/>
</dbReference>
<evidence type="ECO:0000313" key="3">
    <source>
        <dbReference type="Proteomes" id="UP000734854"/>
    </source>
</evidence>
<keyword evidence="3" id="KW-1185">Reference proteome</keyword>
<reference evidence="2 3" key="1">
    <citation type="submission" date="2020-08" db="EMBL/GenBank/DDBJ databases">
        <title>Plant Genome Project.</title>
        <authorList>
            <person name="Zhang R.-G."/>
        </authorList>
    </citation>
    <scope>NUCLEOTIDE SEQUENCE [LARGE SCALE GENOMIC DNA]</scope>
    <source>
        <tissue evidence="2">Rhizome</tissue>
    </source>
</reference>
<sequence>MSRHVFSNAPIPTSFSLQVSAIALLTDSSQNDDQGDLPLVQRSSVLVSKHSRVYLAFQLSTTQPQQNLIYVVGPTGALPALARTAFRGKKRSSILQGRMAHSAALLPLPASSSSPFSSLRQKTAATAAAAGQRGPSVYLHERRQLIHGLVAAGVGLVLVAPEDARAAKRRPPPPVTEPGEEKADPNVSGVLAKVLASKKRKEAMKEAVAKLREKGKRIDEPPQ</sequence>
<feature type="compositionally biased region" description="Basic and acidic residues" evidence="1">
    <location>
        <begin position="203"/>
        <end position="223"/>
    </location>
</feature>
<evidence type="ECO:0000256" key="1">
    <source>
        <dbReference type="SAM" id="MobiDB-lite"/>
    </source>
</evidence>
<feature type="region of interest" description="Disordered" evidence="1">
    <location>
        <begin position="164"/>
        <end position="223"/>
    </location>
</feature>
<dbReference type="PANTHER" id="PTHR37182">
    <property type="entry name" value="F24J8.11 PROTEIN"/>
    <property type="match status" value="1"/>
</dbReference>
<gene>
    <name evidence="2" type="ORF">ZIOFF_014840</name>
</gene>
<name>A0A8J5LPU0_ZINOF</name>
<comment type="caution">
    <text evidence="2">The sequence shown here is derived from an EMBL/GenBank/DDBJ whole genome shotgun (WGS) entry which is preliminary data.</text>
</comment>
<dbReference type="Proteomes" id="UP000734854">
    <property type="component" value="Unassembled WGS sequence"/>
</dbReference>
<evidence type="ECO:0000313" key="2">
    <source>
        <dbReference type="EMBL" id="KAG6524895.1"/>
    </source>
</evidence>
<accession>A0A8J5LPU0</accession>
<organism evidence="2 3">
    <name type="scientific">Zingiber officinale</name>
    <name type="common">Ginger</name>
    <name type="synonym">Amomum zingiber</name>
    <dbReference type="NCBI Taxonomy" id="94328"/>
    <lineage>
        <taxon>Eukaryota</taxon>
        <taxon>Viridiplantae</taxon>
        <taxon>Streptophyta</taxon>
        <taxon>Embryophyta</taxon>
        <taxon>Tracheophyta</taxon>
        <taxon>Spermatophyta</taxon>
        <taxon>Magnoliopsida</taxon>
        <taxon>Liliopsida</taxon>
        <taxon>Zingiberales</taxon>
        <taxon>Zingiberaceae</taxon>
        <taxon>Zingiber</taxon>
    </lineage>
</organism>
<dbReference type="AlphaFoldDB" id="A0A8J5LPU0"/>
<proteinExistence type="predicted"/>